<comment type="caution">
    <text evidence="4">The sequence shown here is derived from an EMBL/GenBank/DDBJ whole genome shotgun (WGS) entry which is preliminary data.</text>
</comment>
<reference evidence="4 5" key="1">
    <citation type="submission" date="2019-09" db="EMBL/GenBank/DDBJ databases">
        <title>Bacillus ochoae sp. nov., Paenibacillus whitsoniae sp. nov., Paenibacillus spiritus sp. nov. Isolated from the Mars Exploration Rover during spacecraft assembly.</title>
        <authorList>
            <person name="Seuylemezian A."/>
            <person name="Vaishampayan P."/>
        </authorList>
    </citation>
    <scope>NUCLEOTIDE SEQUENCE [LARGE SCALE GENOMIC DNA]</scope>
    <source>
        <strain evidence="4 5">MER_111</strain>
    </source>
</reference>
<evidence type="ECO:0000313" key="4">
    <source>
        <dbReference type="EMBL" id="KAA9008421.1"/>
    </source>
</evidence>
<feature type="transmembrane region" description="Helical" evidence="3">
    <location>
        <begin position="361"/>
        <end position="385"/>
    </location>
</feature>
<dbReference type="GO" id="GO:0009847">
    <property type="term" value="P:spore germination"/>
    <property type="evidence" value="ECO:0007669"/>
    <property type="project" value="InterPro"/>
</dbReference>
<dbReference type="GO" id="GO:0016020">
    <property type="term" value="C:membrane"/>
    <property type="evidence" value="ECO:0007669"/>
    <property type="project" value="InterPro"/>
</dbReference>
<dbReference type="OrthoDB" id="1726708at2"/>
<dbReference type="PANTHER" id="PTHR22550:SF5">
    <property type="entry name" value="LEUCINE ZIPPER PROTEIN 4"/>
    <property type="match status" value="1"/>
</dbReference>
<proteinExistence type="inferred from homology"/>
<comment type="similarity">
    <text evidence="1">Belongs to the GerABKA family.</text>
</comment>
<feature type="transmembrane region" description="Helical" evidence="3">
    <location>
        <begin position="405"/>
        <end position="428"/>
    </location>
</feature>
<feature type="transmembrane region" description="Helical" evidence="3">
    <location>
        <begin position="321"/>
        <end position="340"/>
    </location>
</feature>
<evidence type="ECO:0000256" key="2">
    <source>
        <dbReference type="ARBA" id="ARBA00023136"/>
    </source>
</evidence>
<dbReference type="AlphaFoldDB" id="A0A5J5GJK2"/>
<dbReference type="Pfam" id="PF03323">
    <property type="entry name" value="GerA"/>
    <property type="match status" value="1"/>
</dbReference>
<evidence type="ECO:0000256" key="1">
    <source>
        <dbReference type="ARBA" id="ARBA00005278"/>
    </source>
</evidence>
<keyword evidence="3" id="KW-0812">Transmembrane</keyword>
<dbReference type="Proteomes" id="UP000367750">
    <property type="component" value="Unassembled WGS sequence"/>
</dbReference>
<dbReference type="InterPro" id="IPR004995">
    <property type="entry name" value="Spore_Ger"/>
</dbReference>
<keyword evidence="2 3" id="KW-0472">Membrane</keyword>
<feature type="transmembrane region" description="Helical" evidence="3">
    <location>
        <begin position="279"/>
        <end position="301"/>
    </location>
</feature>
<sequence length="458" mass="50437">MTESAQPSDLNVPELLQALAGFADLEQQTLHHKESRAFILYIRSLCDPAFVSGRLVAPFYELGGGEAYAKYLEGCPGRQEAANTQEALALLLRGYLLIQTEEGRVTLVDALKAQVSPVEETSDESIVQGPSDSLTEALEVNLNLIRRRYQSAHLKLETVILGSLSQTKTAILYDESRVDQTVLAELKRRLDGIKEGKVEVLQAAGELERLLSEDPLRIFPLLVVSERPDRLVLGLSEGKIVILLDTTGYGILLPSTSNDFLTAMDDKYQMPVVGLFLRLLRYIGVAITLWLPALYVAFTSYNPEIVRIQIALLIAGSRATVPYPAFVEVLLMLLMMEFLVEASLRLPKAIGPAATTVGGLILGQAATAAGLVGNIMIILVSAVAISNFMIPLNMMSFTVRVLKYFFLALCAMFGMVGLVMGLVGMVMYMSHLRSFGKPYMRLYLIRNIRRTFKRARGG</sequence>
<organism evidence="4 5">
    <name type="scientific">Paenibacillus spiritus</name>
    <dbReference type="NCBI Taxonomy" id="2496557"/>
    <lineage>
        <taxon>Bacteria</taxon>
        <taxon>Bacillati</taxon>
        <taxon>Bacillota</taxon>
        <taxon>Bacilli</taxon>
        <taxon>Bacillales</taxon>
        <taxon>Paenibacillaceae</taxon>
        <taxon>Paenibacillus</taxon>
    </lineage>
</organism>
<dbReference type="RefSeq" id="WP_150456443.1">
    <property type="nucleotide sequence ID" value="NZ_VYKK01000003.1"/>
</dbReference>
<keyword evidence="5" id="KW-1185">Reference proteome</keyword>
<accession>A0A5J5GJK2</accession>
<dbReference type="EMBL" id="VYKK01000003">
    <property type="protein sequence ID" value="KAA9008421.1"/>
    <property type="molecule type" value="Genomic_DNA"/>
</dbReference>
<gene>
    <name evidence="4" type="ORF">F4V43_01340</name>
</gene>
<evidence type="ECO:0000313" key="5">
    <source>
        <dbReference type="Proteomes" id="UP000367750"/>
    </source>
</evidence>
<evidence type="ECO:0000256" key="3">
    <source>
        <dbReference type="SAM" id="Phobius"/>
    </source>
</evidence>
<keyword evidence="3" id="KW-1133">Transmembrane helix</keyword>
<protein>
    <submittedName>
        <fullName evidence="4">Spore germination protein</fullName>
    </submittedName>
</protein>
<dbReference type="InterPro" id="IPR050768">
    <property type="entry name" value="UPF0353/GerABKA_families"/>
</dbReference>
<dbReference type="PIRSF" id="PIRSF005690">
    <property type="entry name" value="GerBA"/>
    <property type="match status" value="1"/>
</dbReference>
<name>A0A5J5GJK2_9BACL</name>
<dbReference type="PANTHER" id="PTHR22550">
    <property type="entry name" value="SPORE GERMINATION PROTEIN"/>
    <property type="match status" value="1"/>
</dbReference>